<accession>A0A0A9E6C2</accession>
<dbReference type="EMBL" id="GBRH01206373">
    <property type="protein sequence ID" value="JAD91522.1"/>
    <property type="molecule type" value="Transcribed_RNA"/>
</dbReference>
<protein>
    <submittedName>
        <fullName evidence="1">Uncharacterized protein</fullName>
    </submittedName>
</protein>
<evidence type="ECO:0000313" key="1">
    <source>
        <dbReference type="EMBL" id="JAD91522.1"/>
    </source>
</evidence>
<sequence>MFAISSGQHRPSGKDIDTQNVYPLLLASSTSLSTVACLYH</sequence>
<reference evidence="1" key="2">
    <citation type="journal article" date="2015" name="Data Brief">
        <title>Shoot transcriptome of the giant reed, Arundo donax.</title>
        <authorList>
            <person name="Barrero R.A."/>
            <person name="Guerrero F.D."/>
            <person name="Moolhuijzen P."/>
            <person name="Goolsby J.A."/>
            <person name="Tidwell J."/>
            <person name="Bellgard S.E."/>
            <person name="Bellgard M.I."/>
        </authorList>
    </citation>
    <scope>NUCLEOTIDE SEQUENCE</scope>
    <source>
        <tissue evidence="1">Shoot tissue taken approximately 20 cm above the soil surface</tissue>
    </source>
</reference>
<proteinExistence type="predicted"/>
<organism evidence="1">
    <name type="scientific">Arundo donax</name>
    <name type="common">Giant reed</name>
    <name type="synonym">Donax arundinaceus</name>
    <dbReference type="NCBI Taxonomy" id="35708"/>
    <lineage>
        <taxon>Eukaryota</taxon>
        <taxon>Viridiplantae</taxon>
        <taxon>Streptophyta</taxon>
        <taxon>Embryophyta</taxon>
        <taxon>Tracheophyta</taxon>
        <taxon>Spermatophyta</taxon>
        <taxon>Magnoliopsida</taxon>
        <taxon>Liliopsida</taxon>
        <taxon>Poales</taxon>
        <taxon>Poaceae</taxon>
        <taxon>PACMAD clade</taxon>
        <taxon>Arundinoideae</taxon>
        <taxon>Arundineae</taxon>
        <taxon>Arundo</taxon>
    </lineage>
</organism>
<reference evidence="1" key="1">
    <citation type="submission" date="2014-09" db="EMBL/GenBank/DDBJ databases">
        <authorList>
            <person name="Magalhaes I.L.F."/>
            <person name="Oliveira U."/>
            <person name="Santos F.R."/>
            <person name="Vidigal T.H.D.A."/>
            <person name="Brescovit A.D."/>
            <person name="Santos A.J."/>
        </authorList>
    </citation>
    <scope>NUCLEOTIDE SEQUENCE</scope>
    <source>
        <tissue evidence="1">Shoot tissue taken approximately 20 cm above the soil surface</tissue>
    </source>
</reference>
<dbReference type="AlphaFoldDB" id="A0A0A9E6C2"/>
<name>A0A0A9E6C2_ARUDO</name>